<proteinExistence type="predicted"/>
<evidence type="ECO:0000259" key="2">
    <source>
        <dbReference type="Pfam" id="PF11887"/>
    </source>
</evidence>
<evidence type="ECO:0000259" key="1">
    <source>
        <dbReference type="Pfam" id="PF02470"/>
    </source>
</evidence>
<protein>
    <submittedName>
        <fullName evidence="3">Phospholipid/cholesterol/gamma-HCH transport system substrate-binding protein</fullName>
    </submittedName>
</protein>
<evidence type="ECO:0000313" key="3">
    <source>
        <dbReference type="EMBL" id="TQL98070.1"/>
    </source>
</evidence>
<dbReference type="Pfam" id="PF02470">
    <property type="entry name" value="MlaD"/>
    <property type="match status" value="1"/>
</dbReference>
<dbReference type="PANTHER" id="PTHR33371">
    <property type="entry name" value="INTERMEMBRANE PHOSPHOLIPID TRANSPORT SYSTEM BINDING PROTEIN MLAD-RELATED"/>
    <property type="match status" value="1"/>
</dbReference>
<dbReference type="InterPro" id="IPR003399">
    <property type="entry name" value="Mce/MlaD"/>
</dbReference>
<dbReference type="InterPro" id="IPR005693">
    <property type="entry name" value="Mce"/>
</dbReference>
<dbReference type="Pfam" id="PF11887">
    <property type="entry name" value="Mce4_CUP1"/>
    <property type="match status" value="1"/>
</dbReference>
<dbReference type="PANTHER" id="PTHR33371:SF17">
    <property type="entry name" value="MCE-FAMILY PROTEIN MCE1B"/>
    <property type="match status" value="1"/>
</dbReference>
<dbReference type="RefSeq" id="WP_141956718.1">
    <property type="nucleotide sequence ID" value="NZ_VFOZ01000001.1"/>
</dbReference>
<organism evidence="3 4">
    <name type="scientific">Actinoallomurus bryophytorum</name>
    <dbReference type="NCBI Taxonomy" id="1490222"/>
    <lineage>
        <taxon>Bacteria</taxon>
        <taxon>Bacillati</taxon>
        <taxon>Actinomycetota</taxon>
        <taxon>Actinomycetes</taxon>
        <taxon>Streptosporangiales</taxon>
        <taxon>Thermomonosporaceae</taxon>
        <taxon>Actinoallomurus</taxon>
    </lineage>
</organism>
<accession>A0A543CM75</accession>
<dbReference type="AlphaFoldDB" id="A0A543CM75"/>
<dbReference type="OrthoDB" id="338143at2"/>
<dbReference type="InterPro" id="IPR024516">
    <property type="entry name" value="Mce_C"/>
</dbReference>
<keyword evidence="4" id="KW-1185">Reference proteome</keyword>
<name>A0A543CM75_9ACTN</name>
<dbReference type="GO" id="GO:0005576">
    <property type="term" value="C:extracellular region"/>
    <property type="evidence" value="ECO:0007669"/>
    <property type="project" value="TreeGrafter"/>
</dbReference>
<feature type="domain" description="Mce/MlaD" evidence="1">
    <location>
        <begin position="37"/>
        <end position="112"/>
    </location>
</feature>
<dbReference type="GO" id="GO:0051701">
    <property type="term" value="P:biological process involved in interaction with host"/>
    <property type="evidence" value="ECO:0007669"/>
    <property type="project" value="TreeGrafter"/>
</dbReference>
<dbReference type="InterPro" id="IPR052336">
    <property type="entry name" value="MlaD_Phospholipid_Transporter"/>
</dbReference>
<reference evidence="3 4" key="1">
    <citation type="submission" date="2019-06" db="EMBL/GenBank/DDBJ databases">
        <title>Sequencing the genomes of 1000 actinobacteria strains.</title>
        <authorList>
            <person name="Klenk H.-P."/>
        </authorList>
    </citation>
    <scope>NUCLEOTIDE SEQUENCE [LARGE SCALE GENOMIC DNA]</scope>
    <source>
        <strain evidence="3 4">DSM 102200</strain>
    </source>
</reference>
<dbReference type="NCBIfam" id="TIGR00996">
    <property type="entry name" value="Mtu_fam_mce"/>
    <property type="match status" value="1"/>
</dbReference>
<gene>
    <name evidence="3" type="ORF">FB559_3687</name>
</gene>
<sequence>MKTTSAAIKLIIFAVIATLFTAVLAVTISNTQFTANTKYRLIFTDAAGVIPGDEVRIAGVRVGQVDSIKLYRGDLAQVTVSVLKTETLPRSTQAQLRYRNLMGQRYVSLTQGNGQGGALPPNGLIPKEQTQPALDLTALFNGFRPLLRAIKPQDVNQLSYEIIQVLQGEGGTVNGLLAHVSSLTQTLGNRDEVIGRVIDNLDKVITTIDSRDQEVSSLITDLRSLVSGLSGDRKAIGDSLVSVNQLIGATNGLLTQVRPPLKQDIATLGQLSKVLAANGDKLDEAFASMPTNFTLLDRAASYGSFFNFYLCSLDAQIGLPGKVSYNTPQIVNENARCKG</sequence>
<dbReference type="Proteomes" id="UP000316096">
    <property type="component" value="Unassembled WGS sequence"/>
</dbReference>
<dbReference type="EMBL" id="VFOZ01000001">
    <property type="protein sequence ID" value="TQL98070.1"/>
    <property type="molecule type" value="Genomic_DNA"/>
</dbReference>
<evidence type="ECO:0000313" key="4">
    <source>
        <dbReference type="Proteomes" id="UP000316096"/>
    </source>
</evidence>
<feature type="domain" description="Mammalian cell entry C-terminal" evidence="2">
    <location>
        <begin position="118"/>
        <end position="317"/>
    </location>
</feature>
<comment type="caution">
    <text evidence="3">The sequence shown here is derived from an EMBL/GenBank/DDBJ whole genome shotgun (WGS) entry which is preliminary data.</text>
</comment>